<keyword evidence="2" id="KW-0963">Cytoplasm</keyword>
<proteinExistence type="predicted"/>
<dbReference type="GO" id="GO:0030951">
    <property type="term" value="P:establishment or maintenance of microtubule cytoskeleton polarity"/>
    <property type="evidence" value="ECO:0007669"/>
    <property type="project" value="InterPro"/>
</dbReference>
<comment type="subcellular location">
    <subcellularLocation>
        <location evidence="1">Cytoplasm</location>
        <location evidence="1">Cytoskeleton</location>
    </subcellularLocation>
</comment>
<evidence type="ECO:0000259" key="6">
    <source>
        <dbReference type="SMART" id="SM01349"/>
    </source>
</evidence>
<reference evidence="7" key="1">
    <citation type="submission" date="2022-01" db="EMBL/GenBank/DDBJ databases">
        <authorList>
            <person name="King R."/>
        </authorList>
    </citation>
    <scope>NUCLEOTIDE SEQUENCE</scope>
</reference>
<feature type="coiled-coil region" evidence="4">
    <location>
        <begin position="623"/>
        <end position="650"/>
    </location>
</feature>
<dbReference type="Proteomes" id="UP001152798">
    <property type="component" value="Chromosome 5"/>
</dbReference>
<feature type="compositionally biased region" description="Acidic residues" evidence="5">
    <location>
        <begin position="588"/>
        <end position="614"/>
    </location>
</feature>
<keyword evidence="3" id="KW-0206">Cytoskeleton</keyword>
<dbReference type="Pfam" id="PF21041">
    <property type="entry name" value="XMAP215_CLASP_TOG"/>
    <property type="match status" value="1"/>
</dbReference>
<dbReference type="AlphaFoldDB" id="A0A9P0HK47"/>
<evidence type="ECO:0000313" key="8">
    <source>
        <dbReference type="Proteomes" id="UP001152798"/>
    </source>
</evidence>
<dbReference type="GO" id="GO:0005856">
    <property type="term" value="C:cytoskeleton"/>
    <property type="evidence" value="ECO:0007669"/>
    <property type="project" value="UniProtKB-SubCell"/>
</dbReference>
<dbReference type="SUPFAM" id="SSF48371">
    <property type="entry name" value="ARM repeat"/>
    <property type="match status" value="1"/>
</dbReference>
<accession>A0A9P0HK47</accession>
<organism evidence="7 8">
    <name type="scientific">Nezara viridula</name>
    <name type="common">Southern green stink bug</name>
    <name type="synonym">Cimex viridulus</name>
    <dbReference type="NCBI Taxonomy" id="85310"/>
    <lineage>
        <taxon>Eukaryota</taxon>
        <taxon>Metazoa</taxon>
        <taxon>Ecdysozoa</taxon>
        <taxon>Arthropoda</taxon>
        <taxon>Hexapoda</taxon>
        <taxon>Insecta</taxon>
        <taxon>Pterygota</taxon>
        <taxon>Neoptera</taxon>
        <taxon>Paraneoptera</taxon>
        <taxon>Hemiptera</taxon>
        <taxon>Heteroptera</taxon>
        <taxon>Panheteroptera</taxon>
        <taxon>Pentatomomorpha</taxon>
        <taxon>Pentatomoidea</taxon>
        <taxon>Pentatomidae</taxon>
        <taxon>Pentatominae</taxon>
        <taxon>Nezara</taxon>
    </lineage>
</organism>
<feature type="domain" description="TOG" evidence="6">
    <location>
        <begin position="1"/>
        <end position="229"/>
    </location>
</feature>
<dbReference type="SMART" id="SM01349">
    <property type="entry name" value="TOG"/>
    <property type="match status" value="2"/>
</dbReference>
<evidence type="ECO:0000256" key="2">
    <source>
        <dbReference type="ARBA" id="ARBA00022490"/>
    </source>
</evidence>
<keyword evidence="8" id="KW-1185">Reference proteome</keyword>
<dbReference type="InterPro" id="IPR045110">
    <property type="entry name" value="XMAP215"/>
</dbReference>
<evidence type="ECO:0000256" key="4">
    <source>
        <dbReference type="SAM" id="Coils"/>
    </source>
</evidence>
<dbReference type="EMBL" id="OV725081">
    <property type="protein sequence ID" value="CAH1403385.1"/>
    <property type="molecule type" value="Genomic_DNA"/>
</dbReference>
<dbReference type="GO" id="GO:0051010">
    <property type="term" value="F:microtubule plus-end binding"/>
    <property type="evidence" value="ECO:0007669"/>
    <property type="project" value="InterPro"/>
</dbReference>
<evidence type="ECO:0000313" key="7">
    <source>
        <dbReference type="EMBL" id="CAH1403385.1"/>
    </source>
</evidence>
<dbReference type="Gene3D" id="1.25.10.10">
    <property type="entry name" value="Leucine-rich Repeat Variant"/>
    <property type="match status" value="3"/>
</dbReference>
<dbReference type="InterPro" id="IPR034085">
    <property type="entry name" value="TOG"/>
</dbReference>
<evidence type="ECO:0000256" key="5">
    <source>
        <dbReference type="SAM" id="MobiDB-lite"/>
    </source>
</evidence>
<feature type="region of interest" description="Disordered" evidence="5">
    <location>
        <begin position="558"/>
        <end position="614"/>
    </location>
</feature>
<dbReference type="OrthoDB" id="205662at2759"/>
<dbReference type="GO" id="GO:0007051">
    <property type="term" value="P:spindle organization"/>
    <property type="evidence" value="ECO:0007669"/>
    <property type="project" value="InterPro"/>
</dbReference>
<keyword evidence="4" id="KW-0175">Coiled coil</keyword>
<dbReference type="InterPro" id="IPR011989">
    <property type="entry name" value="ARM-like"/>
</dbReference>
<sequence>MELQMQFYDLSVESACCHDDWKVRLLGYQKAFEIFLQIEDKNSQKWNSFLDIVKNFVMDQNPQCLVKGLLAVLIFVKKCGQAARTAKDVVGGIANTCFDTNQSCIFTLAVDIIFCYIKIGQQHIVNRKLTDIIQQSGDEKRAKICLYLIGEGIKQFGITALELKRLISVLASLLNDKSKGVRKEVEKLLKHLTIWATPEILNSINKVLPSEQVTPVEKHNDIVPDNSLESLQNVNVDVANAENASQVNCNAILNLNSEQLLPSEDSDPYTVIEYRDITRTQIFERDIRLSGHDFNKFQIENASFIITQSSISPSDEFHTTTRIKQNTIVPYIQNPFNLLEKFKKKFYVQENSFEKWYELDYYIQNILHKLMEENNCSIWIDSLLMYLANKDFPLDVNCTSVKCVTFCAKALKNDFEPYVQMSMPLLFRKFEVKQRDLTSYVRECIDSIFDCTNLEKLQTTVSSIYTKNWNPSVKIEINMFLIRCFSKSKLYLTKDCMKTYYSCLTMDLDSKYFNIRRSAIEALGTVMRMVDKKSMEPHLGHVKQFMMTKIQKFAESITLPDEEDTHSDTRKDLILNNKNEEDSVSIQDEYDETNEYSLSDSEEEYIDSDPESSSIEDDCCLEYTRLKCNYLEKEEEIQDLTKVDEEVKEDNAISTFYKGDFNYTKEKNEEFNGKNYRETDEIMESKSFWEYDNENMDILLLNYPSWEDYIHPCDTDGCTDIEITEKIKSRIKQDFRLRTTGNDVKDQLLKNLYRKYNVELGKMPTNVQCHQEYYQNKIELLISNGIIRNLRDKDLNLRRLSLERIQFLVNSTPYPIDCKSPSLEQAASIIAERISDCSLEISLTAIFLIESLVTSMGPSSEQYIKTFFPPLLQAVGDPRPGVQVSALFCIKKWEETCGIEKFFLLATLGDANKRNGYSTDGKFIRWLPDVTGSIATAWPTFTANLMKDAWLQCWGTARKMIQSVKTL</sequence>
<name>A0A9P0HK47_NEZVI</name>
<evidence type="ECO:0000256" key="1">
    <source>
        <dbReference type="ARBA" id="ARBA00004245"/>
    </source>
</evidence>
<feature type="domain" description="TOG" evidence="6">
    <location>
        <begin position="331"/>
        <end position="563"/>
    </location>
</feature>
<dbReference type="PANTHER" id="PTHR12609">
    <property type="entry name" value="MICROTUBULE ASSOCIATED PROTEIN XMAP215"/>
    <property type="match status" value="1"/>
</dbReference>
<evidence type="ECO:0000256" key="3">
    <source>
        <dbReference type="ARBA" id="ARBA00023212"/>
    </source>
</evidence>
<protein>
    <recommendedName>
        <fullName evidence="6">TOG domain-containing protein</fullName>
    </recommendedName>
</protein>
<dbReference type="InterPro" id="IPR048491">
    <property type="entry name" value="XMAP215_CLASP_TOG"/>
</dbReference>
<dbReference type="InterPro" id="IPR016024">
    <property type="entry name" value="ARM-type_fold"/>
</dbReference>
<dbReference type="GO" id="GO:0061863">
    <property type="term" value="F:microtubule plus end polymerase"/>
    <property type="evidence" value="ECO:0007669"/>
    <property type="project" value="InterPro"/>
</dbReference>
<feature type="compositionally biased region" description="Basic and acidic residues" evidence="5">
    <location>
        <begin position="566"/>
        <end position="581"/>
    </location>
</feature>
<dbReference type="GO" id="GO:0046785">
    <property type="term" value="P:microtubule polymerization"/>
    <property type="evidence" value="ECO:0007669"/>
    <property type="project" value="InterPro"/>
</dbReference>
<gene>
    <name evidence="7" type="ORF">NEZAVI_LOCUS11997</name>
</gene>